<feature type="transmembrane region" description="Helical" evidence="1">
    <location>
        <begin position="107"/>
        <end position="126"/>
    </location>
</feature>
<dbReference type="STRING" id="526226.Gbro_0159"/>
<dbReference type="KEGG" id="gbr:Gbro_0159"/>
<feature type="transmembrane region" description="Helical" evidence="1">
    <location>
        <begin position="21"/>
        <end position="40"/>
    </location>
</feature>
<dbReference type="InterPro" id="IPR010640">
    <property type="entry name" value="Low_temperature_requirement_A"/>
</dbReference>
<dbReference type="PANTHER" id="PTHR36840">
    <property type="entry name" value="BLL5714 PROTEIN"/>
    <property type="match status" value="1"/>
</dbReference>
<dbReference type="HOGENOM" id="CLU_045667_2_1_11"/>
<feature type="transmembrane region" description="Helical" evidence="1">
    <location>
        <begin position="161"/>
        <end position="184"/>
    </location>
</feature>
<keyword evidence="1" id="KW-0472">Membrane</keyword>
<dbReference type="AlphaFoldDB" id="D0LB76"/>
<evidence type="ECO:0000313" key="2">
    <source>
        <dbReference type="EMBL" id="ACY19507.1"/>
    </source>
</evidence>
<keyword evidence="1" id="KW-1133">Transmembrane helix</keyword>
<gene>
    <name evidence="2" type="ordered locus">Gbro_0159</name>
</gene>
<protein>
    <submittedName>
        <fullName evidence="2">Low temperature requirement A</fullName>
    </submittedName>
</protein>
<dbReference type="eggNOG" id="COG4292">
    <property type="taxonomic scope" value="Bacteria"/>
</dbReference>
<reference evidence="2 3" key="2">
    <citation type="journal article" date="2010" name="Stand. Genomic Sci.">
        <title>Complete genome sequence of Gordonia bronchialis type strain (3410).</title>
        <authorList>
            <person name="Ivanova N."/>
            <person name="Sikorski J."/>
            <person name="Jando M."/>
            <person name="Lapidus A."/>
            <person name="Nolan M."/>
            <person name="Lucas S."/>
            <person name="Del Rio T.G."/>
            <person name="Tice H."/>
            <person name="Copeland A."/>
            <person name="Cheng J.F."/>
            <person name="Chen F."/>
            <person name="Bruce D."/>
            <person name="Goodwin L."/>
            <person name="Pitluck S."/>
            <person name="Mavromatis K."/>
            <person name="Ovchinnikova G."/>
            <person name="Pati A."/>
            <person name="Chen A."/>
            <person name="Palaniappan K."/>
            <person name="Land M."/>
            <person name="Hauser L."/>
            <person name="Chang Y.J."/>
            <person name="Jeffries C.D."/>
            <person name="Chain P."/>
            <person name="Saunders E."/>
            <person name="Han C."/>
            <person name="Detter J.C."/>
            <person name="Brettin T."/>
            <person name="Rohde M."/>
            <person name="Goker M."/>
            <person name="Bristow J."/>
            <person name="Eisen J.A."/>
            <person name="Markowitz V."/>
            <person name="Hugenholtz P."/>
            <person name="Klenk H.P."/>
            <person name="Kyrpides N.C."/>
        </authorList>
    </citation>
    <scope>NUCLEOTIDE SEQUENCE [LARGE SCALE GENOMIC DNA]</scope>
    <source>
        <strain evidence="3">ATCC 25592 / DSM 43247 / BCRC 13721 / JCM 3198 / KCTC 3076 / NBRC 16047 / NCTC 10667</strain>
    </source>
</reference>
<dbReference type="EMBL" id="CP001802">
    <property type="protein sequence ID" value="ACY19507.1"/>
    <property type="molecule type" value="Genomic_DNA"/>
</dbReference>
<dbReference type="PANTHER" id="PTHR36840:SF1">
    <property type="entry name" value="BLL5714 PROTEIN"/>
    <property type="match status" value="1"/>
</dbReference>
<organism evidence="2 3">
    <name type="scientific">Gordonia bronchialis (strain ATCC 25592 / DSM 43247 / BCRC 13721 / JCM 3198 / KCTC 3076 / NBRC 16047 / NCTC 10667)</name>
    <name type="common">Rhodococcus bronchialis</name>
    <dbReference type="NCBI Taxonomy" id="526226"/>
    <lineage>
        <taxon>Bacteria</taxon>
        <taxon>Bacillati</taxon>
        <taxon>Actinomycetota</taxon>
        <taxon>Actinomycetes</taxon>
        <taxon>Mycobacteriales</taxon>
        <taxon>Gordoniaceae</taxon>
        <taxon>Gordonia</taxon>
    </lineage>
</organism>
<reference evidence="3" key="1">
    <citation type="submission" date="2009-10" db="EMBL/GenBank/DDBJ databases">
        <title>The complete chromosome of Gordonia bronchialis DSM 43247.</title>
        <authorList>
            <consortium name="US DOE Joint Genome Institute (JGI-PGF)"/>
            <person name="Lucas S."/>
            <person name="Copeland A."/>
            <person name="Lapidus A."/>
            <person name="Glavina del Rio T."/>
            <person name="Dalin E."/>
            <person name="Tice H."/>
            <person name="Bruce D."/>
            <person name="Goodwin L."/>
            <person name="Pitluck S."/>
            <person name="Kyrpides N."/>
            <person name="Mavromatis K."/>
            <person name="Ivanova N."/>
            <person name="Ovchinnikova G."/>
            <person name="Saunders E."/>
            <person name="Brettin T."/>
            <person name="Detter J.C."/>
            <person name="Han C."/>
            <person name="Larimer F."/>
            <person name="Land M."/>
            <person name="Hauser L."/>
            <person name="Markowitz V."/>
            <person name="Cheng J.-F."/>
            <person name="Hugenholtz P."/>
            <person name="Woyke T."/>
            <person name="Wu D."/>
            <person name="Jando M."/>
            <person name="Schneider S."/>
            <person name="Goeker M."/>
            <person name="Klenk H.-P."/>
            <person name="Eisen J.A."/>
        </authorList>
    </citation>
    <scope>NUCLEOTIDE SEQUENCE [LARGE SCALE GENOMIC DNA]</scope>
    <source>
        <strain evidence="3">ATCC 25592 / DSM 43247 / BCRC 13721 / JCM 3198 / KCTC 3076 / NBRC 16047 / NCTC 10667</strain>
    </source>
</reference>
<evidence type="ECO:0000313" key="3">
    <source>
        <dbReference type="Proteomes" id="UP000001219"/>
    </source>
</evidence>
<keyword evidence="3" id="KW-1185">Reference proteome</keyword>
<feature type="transmembrane region" description="Helical" evidence="1">
    <location>
        <begin position="76"/>
        <end position="95"/>
    </location>
</feature>
<keyword evidence="1" id="KW-0812">Transmembrane</keyword>
<feature type="transmembrane region" description="Helical" evidence="1">
    <location>
        <begin position="46"/>
        <end position="64"/>
    </location>
</feature>
<feature type="transmembrane region" description="Helical" evidence="1">
    <location>
        <begin position="205"/>
        <end position="223"/>
    </location>
</feature>
<name>D0LB76_GORB4</name>
<evidence type="ECO:0000256" key="1">
    <source>
        <dbReference type="SAM" id="Phobius"/>
    </source>
</evidence>
<dbReference type="Proteomes" id="UP000001219">
    <property type="component" value="Chromosome"/>
</dbReference>
<accession>D0LB76</accession>
<sequence length="294" mass="32033">MVMQHVRRATGRAPGVTTMELFFDLVYVFAIIQLSSLLAHHLSVEGGLQTLVLFGAVWWVWNYTTWATNWIDPDRLPVRVLMVVLMGLGLVMSTAIPEAFTERGMQFAIAVAAMQIIRPLFMVITLRGDPIGRNYVNLGMWSTAAGALWIVGAFTEGHVRLAIWALALAVDVAGPMANLWVPGLGATPMSTWTLAPEHLVERNRLIFIIALGETVLALGREFTEVDPTAYAFISLAIGFALTVAFWWLYFARHSDAAEERLAHADDPAALARGGYAYAHAILVGGVIVAAVGTS</sequence>
<proteinExistence type="predicted"/>
<dbReference type="Pfam" id="PF06772">
    <property type="entry name" value="LtrA"/>
    <property type="match status" value="1"/>
</dbReference>
<feature type="transmembrane region" description="Helical" evidence="1">
    <location>
        <begin position="138"/>
        <end position="155"/>
    </location>
</feature>
<feature type="transmembrane region" description="Helical" evidence="1">
    <location>
        <begin position="229"/>
        <end position="250"/>
    </location>
</feature>
<dbReference type="RefSeq" id="WP_012832099.1">
    <property type="nucleotide sequence ID" value="NC_013441.1"/>
</dbReference>